<sequence>MLKLTMTVKRLPHLTREQFDSYWRDRHGPLVRSLREILRIRRYVQTSPLPDPAAQEQIRASRALLEVDFDGSAELWWDSLADHSAARTTAEGAAALRALLEDERRFVDFSRSNAWYGTEREIIPG</sequence>
<dbReference type="Pfam" id="PF07110">
    <property type="entry name" value="EthD"/>
    <property type="match status" value="1"/>
</dbReference>
<protein>
    <submittedName>
        <fullName evidence="2">Uncharacterized protein (TIGR02118 family)</fullName>
    </submittedName>
</protein>
<feature type="domain" description="EthD" evidence="1">
    <location>
        <begin position="12"/>
        <end position="110"/>
    </location>
</feature>
<keyword evidence="3" id="KW-1185">Reference proteome</keyword>
<dbReference type="EMBL" id="JACHIH010000001">
    <property type="protein sequence ID" value="MBB5045345.1"/>
    <property type="molecule type" value="Genomic_DNA"/>
</dbReference>
<dbReference type="AlphaFoldDB" id="A0A7W7Z022"/>
<accession>A0A7W7Z022</accession>
<dbReference type="SUPFAM" id="SSF54909">
    <property type="entry name" value="Dimeric alpha+beta barrel"/>
    <property type="match status" value="1"/>
</dbReference>
<evidence type="ECO:0000259" key="1">
    <source>
        <dbReference type="Pfam" id="PF07110"/>
    </source>
</evidence>
<comment type="caution">
    <text evidence="2">The sequence shown here is derived from an EMBL/GenBank/DDBJ whole genome shotgun (WGS) entry which is preliminary data.</text>
</comment>
<dbReference type="RefSeq" id="WP_184253063.1">
    <property type="nucleotide sequence ID" value="NZ_JACHIH010000001.1"/>
</dbReference>
<proteinExistence type="predicted"/>
<organism evidence="2 3">
    <name type="scientific">Rhodopseudomonas rhenobacensis</name>
    <dbReference type="NCBI Taxonomy" id="87461"/>
    <lineage>
        <taxon>Bacteria</taxon>
        <taxon>Pseudomonadati</taxon>
        <taxon>Pseudomonadota</taxon>
        <taxon>Alphaproteobacteria</taxon>
        <taxon>Hyphomicrobiales</taxon>
        <taxon>Nitrobacteraceae</taxon>
        <taxon>Rhodopseudomonas</taxon>
    </lineage>
</organism>
<dbReference type="InterPro" id="IPR011008">
    <property type="entry name" value="Dimeric_a/b-barrel"/>
</dbReference>
<evidence type="ECO:0000313" key="3">
    <source>
        <dbReference type="Proteomes" id="UP000542353"/>
    </source>
</evidence>
<name>A0A7W7Z022_9BRAD</name>
<dbReference type="Gene3D" id="3.30.70.100">
    <property type="match status" value="1"/>
</dbReference>
<gene>
    <name evidence="2" type="ORF">HNR60_000074</name>
</gene>
<evidence type="ECO:0000313" key="2">
    <source>
        <dbReference type="EMBL" id="MBB5045345.1"/>
    </source>
</evidence>
<dbReference type="GO" id="GO:0016491">
    <property type="term" value="F:oxidoreductase activity"/>
    <property type="evidence" value="ECO:0007669"/>
    <property type="project" value="InterPro"/>
</dbReference>
<reference evidence="2 3" key="1">
    <citation type="submission" date="2020-08" db="EMBL/GenBank/DDBJ databases">
        <title>Genomic Encyclopedia of Type Strains, Phase IV (KMG-IV): sequencing the most valuable type-strain genomes for metagenomic binning, comparative biology and taxonomic classification.</title>
        <authorList>
            <person name="Goeker M."/>
        </authorList>
    </citation>
    <scope>NUCLEOTIDE SEQUENCE [LARGE SCALE GENOMIC DNA]</scope>
    <source>
        <strain evidence="2 3">DSM 12706</strain>
    </source>
</reference>
<dbReference type="InterPro" id="IPR009799">
    <property type="entry name" value="EthD_dom"/>
</dbReference>
<dbReference type="Proteomes" id="UP000542353">
    <property type="component" value="Unassembled WGS sequence"/>
</dbReference>